<dbReference type="PROSITE" id="PS01124">
    <property type="entry name" value="HTH_ARAC_FAMILY_2"/>
    <property type="match status" value="1"/>
</dbReference>
<dbReference type="Pfam" id="PF12833">
    <property type="entry name" value="HTH_18"/>
    <property type="match status" value="1"/>
</dbReference>
<dbReference type="SMART" id="SM00342">
    <property type="entry name" value="HTH_ARAC"/>
    <property type="match status" value="1"/>
</dbReference>
<evidence type="ECO:0000256" key="1">
    <source>
        <dbReference type="ARBA" id="ARBA00023015"/>
    </source>
</evidence>
<dbReference type="OrthoDB" id="9809338at2"/>
<dbReference type="InterPro" id="IPR014710">
    <property type="entry name" value="RmlC-like_jellyroll"/>
</dbReference>
<organism evidence="5 6">
    <name type="scientific">Azospirillum cavernae</name>
    <dbReference type="NCBI Taxonomy" id="2320860"/>
    <lineage>
        <taxon>Bacteria</taxon>
        <taxon>Pseudomonadati</taxon>
        <taxon>Pseudomonadota</taxon>
        <taxon>Alphaproteobacteria</taxon>
        <taxon>Rhodospirillales</taxon>
        <taxon>Azospirillaceae</taxon>
        <taxon>Azospirillum</taxon>
    </lineage>
</organism>
<keyword evidence="2" id="KW-0238">DNA-binding</keyword>
<evidence type="ECO:0000256" key="2">
    <source>
        <dbReference type="ARBA" id="ARBA00023125"/>
    </source>
</evidence>
<reference evidence="5 6" key="1">
    <citation type="submission" date="2018-09" db="EMBL/GenBank/DDBJ databases">
        <authorList>
            <person name="Zhu H."/>
        </authorList>
    </citation>
    <scope>NUCLEOTIDE SEQUENCE [LARGE SCALE GENOMIC DNA]</scope>
    <source>
        <strain evidence="5 6">K2W22B-5</strain>
    </source>
</reference>
<dbReference type="SUPFAM" id="SSF46689">
    <property type="entry name" value="Homeodomain-like"/>
    <property type="match status" value="2"/>
</dbReference>
<gene>
    <name evidence="5" type="ORF">D3877_14210</name>
</gene>
<dbReference type="Proteomes" id="UP000283458">
    <property type="component" value="Unassembled WGS sequence"/>
</dbReference>
<keyword evidence="6" id="KW-1185">Reference proteome</keyword>
<dbReference type="EMBL" id="QYUL01000002">
    <property type="protein sequence ID" value="RJF81330.1"/>
    <property type="molecule type" value="Genomic_DNA"/>
</dbReference>
<dbReference type="Pfam" id="PF02311">
    <property type="entry name" value="AraC_binding"/>
    <property type="match status" value="1"/>
</dbReference>
<keyword evidence="3" id="KW-0804">Transcription</keyword>
<protein>
    <submittedName>
        <fullName evidence="5">AraC family transcriptional regulator</fullName>
    </submittedName>
</protein>
<dbReference type="GO" id="GO:0043565">
    <property type="term" value="F:sequence-specific DNA binding"/>
    <property type="evidence" value="ECO:0007669"/>
    <property type="project" value="InterPro"/>
</dbReference>
<dbReference type="InterPro" id="IPR018060">
    <property type="entry name" value="HTH_AraC"/>
</dbReference>
<dbReference type="Gene3D" id="1.10.10.60">
    <property type="entry name" value="Homeodomain-like"/>
    <property type="match status" value="1"/>
</dbReference>
<proteinExistence type="predicted"/>
<name>A0A418VW00_9PROT</name>
<dbReference type="InterPro" id="IPR009057">
    <property type="entry name" value="Homeodomain-like_sf"/>
</dbReference>
<dbReference type="PANTHER" id="PTHR46796">
    <property type="entry name" value="HTH-TYPE TRANSCRIPTIONAL ACTIVATOR RHAS-RELATED"/>
    <property type="match status" value="1"/>
</dbReference>
<evidence type="ECO:0000313" key="6">
    <source>
        <dbReference type="Proteomes" id="UP000283458"/>
    </source>
</evidence>
<dbReference type="InterPro" id="IPR050204">
    <property type="entry name" value="AraC_XylS_family_regulators"/>
</dbReference>
<sequence>MNGMEPVQDRMTAWRATGVWAGVELCQASYRRHHFPVHAHPDVHVGVIDSGCYRFTCDGVAQRAEAGDLVILAPDAAHDGGAADATGYSYRQALIPPELWSGVTGRDGFHRRTPVWRHPPTVRLLRAVFAAQEQRDALLFDAALARMIASVSEAEPGWETRERATPGMLTRVMEMMRADVAEPWTLASLAAAVGSSRFVLSRSFRQNYGLGLHDWLMDLRLRQARRWLAAGMPAAEVAAACGFADQSHLARRFKRGYGVTPGQFAASCTSVQA</sequence>
<evidence type="ECO:0000256" key="3">
    <source>
        <dbReference type="ARBA" id="ARBA00023163"/>
    </source>
</evidence>
<dbReference type="Gene3D" id="2.60.120.10">
    <property type="entry name" value="Jelly Rolls"/>
    <property type="match status" value="1"/>
</dbReference>
<dbReference type="PANTHER" id="PTHR46796:SF2">
    <property type="entry name" value="TRANSCRIPTIONAL REGULATORY PROTEIN"/>
    <property type="match status" value="1"/>
</dbReference>
<dbReference type="AlphaFoldDB" id="A0A418VW00"/>
<evidence type="ECO:0000313" key="5">
    <source>
        <dbReference type="EMBL" id="RJF81330.1"/>
    </source>
</evidence>
<dbReference type="InterPro" id="IPR037923">
    <property type="entry name" value="HTH-like"/>
</dbReference>
<evidence type="ECO:0000259" key="4">
    <source>
        <dbReference type="PROSITE" id="PS01124"/>
    </source>
</evidence>
<dbReference type="SUPFAM" id="SSF51215">
    <property type="entry name" value="Regulatory protein AraC"/>
    <property type="match status" value="1"/>
</dbReference>
<comment type="caution">
    <text evidence="5">The sequence shown here is derived from an EMBL/GenBank/DDBJ whole genome shotgun (WGS) entry which is preliminary data.</text>
</comment>
<dbReference type="InterPro" id="IPR003313">
    <property type="entry name" value="AraC-bd"/>
</dbReference>
<accession>A0A418VW00</accession>
<dbReference type="GO" id="GO:0003700">
    <property type="term" value="F:DNA-binding transcription factor activity"/>
    <property type="evidence" value="ECO:0007669"/>
    <property type="project" value="InterPro"/>
</dbReference>
<keyword evidence="1" id="KW-0805">Transcription regulation</keyword>
<feature type="domain" description="HTH araC/xylS-type" evidence="4">
    <location>
        <begin position="170"/>
        <end position="267"/>
    </location>
</feature>